<sequence length="514" mass="57652">MPELIPKRSFTGCLTCKRRKKKCDEKRPQCNRCLLGGFDCLGYAHIEGYSSPSSTYKPADNGSAQLNTIIQPGLLGNESQSMTVDYLPNGTFLPLVNHSGTRMHFNRSPLFHIHKYSSTIPRSPQIGPFERDNMVDLIVSQYVRIAQRALFRPFPYAFNEAIAARARSSNIILKTMYLGARIAQALPNHINQHEYMDWIDIFQRQISGTQSTMIEVDAAHLADRLSAHQGLSFFAFMLSNSQTGYSLLRQGVPLFLQLAAKSPQVWTQDSAISISHALNPKRHEMSMFVLVDVILALAFGTPPLLNYDTTIHESEFGRGTYNFLEQVYSCPLILLILLARINLARIARLTNQRSLNPGDILKVEECVRSWSPTLDYTETPPESIARLAIQECWRLATLIYAYLGMCGADSADERVQPLVSQMAQLTDTIEVGSLFETHAYIPCLVAGVAARKEKHRAIFRRKIYASQNADACLLRGTGFVFVLDHLWHGAAVGGNPVTWEDYVNSRYATMPVDI</sequence>
<dbReference type="AlphaFoldDB" id="A0A8H3CZ91"/>
<gene>
    <name evidence="4" type="ORF">RDB_LOCUS114774</name>
</gene>
<dbReference type="InterPro" id="IPR036864">
    <property type="entry name" value="Zn2-C6_fun-type_DNA-bd_sf"/>
</dbReference>
<dbReference type="PROSITE" id="PS50048">
    <property type="entry name" value="ZN2_CY6_FUNGAL_2"/>
    <property type="match status" value="1"/>
</dbReference>
<dbReference type="SUPFAM" id="SSF57701">
    <property type="entry name" value="Zn2/Cys6 DNA-binding domain"/>
    <property type="match status" value="1"/>
</dbReference>
<dbReference type="CDD" id="cd00067">
    <property type="entry name" value="GAL4"/>
    <property type="match status" value="1"/>
</dbReference>
<dbReference type="InterPro" id="IPR001138">
    <property type="entry name" value="Zn2Cys6_DnaBD"/>
</dbReference>
<evidence type="ECO:0000313" key="4">
    <source>
        <dbReference type="EMBL" id="CAE6502657.1"/>
    </source>
</evidence>
<evidence type="ECO:0000313" key="5">
    <source>
        <dbReference type="Proteomes" id="UP000663853"/>
    </source>
</evidence>
<dbReference type="GO" id="GO:0000981">
    <property type="term" value="F:DNA-binding transcription factor activity, RNA polymerase II-specific"/>
    <property type="evidence" value="ECO:0007669"/>
    <property type="project" value="InterPro"/>
</dbReference>
<proteinExistence type="predicted"/>
<comment type="caution">
    <text evidence="4">The sequence shown here is derived from an EMBL/GenBank/DDBJ whole genome shotgun (WGS) entry which is preliminary data.</text>
</comment>
<name>A0A8H3CZ91_9AGAM</name>
<protein>
    <recommendedName>
        <fullName evidence="3">Zn(2)-C6 fungal-type domain-containing protein</fullName>
    </recommendedName>
</protein>
<dbReference type="Pfam" id="PF00172">
    <property type="entry name" value="Zn_clus"/>
    <property type="match status" value="1"/>
</dbReference>
<accession>A0A8H3CZ91</accession>
<dbReference type="SMART" id="SM00066">
    <property type="entry name" value="GAL4"/>
    <property type="match status" value="1"/>
</dbReference>
<dbReference type="PANTHER" id="PTHR37534">
    <property type="entry name" value="TRANSCRIPTIONAL ACTIVATOR PROTEIN UGA3"/>
    <property type="match status" value="1"/>
</dbReference>
<evidence type="ECO:0000256" key="1">
    <source>
        <dbReference type="ARBA" id="ARBA00004123"/>
    </source>
</evidence>
<dbReference type="GO" id="GO:0005634">
    <property type="term" value="C:nucleus"/>
    <property type="evidence" value="ECO:0007669"/>
    <property type="project" value="UniProtKB-SubCell"/>
</dbReference>
<dbReference type="Gene3D" id="4.10.240.10">
    <property type="entry name" value="Zn(2)-C6 fungal-type DNA-binding domain"/>
    <property type="match status" value="1"/>
</dbReference>
<feature type="domain" description="Zn(2)-C6 fungal-type" evidence="3">
    <location>
        <begin position="12"/>
        <end position="40"/>
    </location>
</feature>
<keyword evidence="2" id="KW-0539">Nucleus</keyword>
<dbReference type="Pfam" id="PF11951">
    <property type="entry name" value="Fungal_trans_2"/>
    <property type="match status" value="1"/>
</dbReference>
<dbReference type="InterPro" id="IPR021858">
    <property type="entry name" value="Fun_TF"/>
</dbReference>
<dbReference type="GO" id="GO:0008270">
    <property type="term" value="F:zinc ion binding"/>
    <property type="evidence" value="ECO:0007669"/>
    <property type="project" value="InterPro"/>
</dbReference>
<evidence type="ECO:0000259" key="3">
    <source>
        <dbReference type="PROSITE" id="PS50048"/>
    </source>
</evidence>
<evidence type="ECO:0000256" key="2">
    <source>
        <dbReference type="ARBA" id="ARBA00023242"/>
    </source>
</evidence>
<comment type="subcellular location">
    <subcellularLocation>
        <location evidence="1">Nucleus</location>
    </subcellularLocation>
</comment>
<dbReference type="EMBL" id="CAJMXA010003553">
    <property type="protein sequence ID" value="CAE6502657.1"/>
    <property type="molecule type" value="Genomic_DNA"/>
</dbReference>
<dbReference type="Proteomes" id="UP000663853">
    <property type="component" value="Unassembled WGS sequence"/>
</dbReference>
<reference evidence="4" key="1">
    <citation type="submission" date="2021-01" db="EMBL/GenBank/DDBJ databases">
        <authorList>
            <person name="Kaushik A."/>
        </authorList>
    </citation>
    <scope>NUCLEOTIDE SEQUENCE</scope>
    <source>
        <strain evidence="4">AG6-10EEA</strain>
    </source>
</reference>
<dbReference type="PROSITE" id="PS00463">
    <property type="entry name" value="ZN2_CY6_FUNGAL_1"/>
    <property type="match status" value="1"/>
</dbReference>
<dbReference type="PANTHER" id="PTHR37534:SF46">
    <property type="entry name" value="ZN(II)2CYS6 TRANSCRIPTION FACTOR (EUROFUNG)"/>
    <property type="match status" value="1"/>
</dbReference>
<organism evidence="4 5">
    <name type="scientific">Rhizoctonia solani</name>
    <dbReference type="NCBI Taxonomy" id="456999"/>
    <lineage>
        <taxon>Eukaryota</taxon>
        <taxon>Fungi</taxon>
        <taxon>Dikarya</taxon>
        <taxon>Basidiomycota</taxon>
        <taxon>Agaricomycotina</taxon>
        <taxon>Agaricomycetes</taxon>
        <taxon>Cantharellales</taxon>
        <taxon>Ceratobasidiaceae</taxon>
        <taxon>Rhizoctonia</taxon>
    </lineage>
</organism>